<evidence type="ECO:0000256" key="1">
    <source>
        <dbReference type="SAM" id="MobiDB-lite"/>
    </source>
</evidence>
<keyword evidence="2" id="KW-1133">Transmembrane helix</keyword>
<reference evidence="4 5" key="2">
    <citation type="journal article" date="2017" name="Sci. Rep.">
        <title>Ant-infecting Ophiocordyceps genomes reveal a high diversity of potential behavioral manipulation genes and a possible major role for enterotoxins.</title>
        <authorList>
            <person name="de Bekker C."/>
            <person name="Ohm R.A."/>
            <person name="Evans H.C."/>
            <person name="Brachmann A."/>
            <person name="Hughes D.P."/>
        </authorList>
    </citation>
    <scope>NUCLEOTIDE SEQUENCE [LARGE SCALE GENOMIC DNA]</scope>
    <source>
        <strain evidence="4 5">SC16a</strain>
    </source>
</reference>
<dbReference type="Proteomes" id="UP000037136">
    <property type="component" value="Unassembled WGS sequence"/>
</dbReference>
<accession>A0A2A9PAX4</accession>
<name>A0A2A9PAX4_OPHUN</name>
<evidence type="ECO:0000313" key="4">
    <source>
        <dbReference type="EMBL" id="PFH58448.1"/>
    </source>
</evidence>
<keyword evidence="3" id="KW-0732">Signal</keyword>
<comment type="caution">
    <text evidence="4">The sequence shown here is derived from an EMBL/GenBank/DDBJ whole genome shotgun (WGS) entry which is preliminary data.</text>
</comment>
<feature type="chain" id="PRO_5012450980" evidence="3">
    <location>
        <begin position="21"/>
        <end position="188"/>
    </location>
</feature>
<evidence type="ECO:0000256" key="2">
    <source>
        <dbReference type="SAM" id="Phobius"/>
    </source>
</evidence>
<protein>
    <submittedName>
        <fullName evidence="4">Uncharacterized protein</fullName>
    </submittedName>
</protein>
<dbReference type="AlphaFoldDB" id="A0A2A9PAX4"/>
<gene>
    <name evidence="4" type="ORF">XA68_13676</name>
</gene>
<reference evidence="4 5" key="1">
    <citation type="journal article" date="2015" name="BMC Genomics">
        <title>Gene expression during zombie ant biting behavior reflects the complexity underlying fungal parasitic behavioral manipulation.</title>
        <authorList>
            <person name="de Bekker C."/>
            <person name="Ohm R.A."/>
            <person name="Loreto R.G."/>
            <person name="Sebastian A."/>
            <person name="Albert I."/>
            <person name="Merrow M."/>
            <person name="Brachmann A."/>
            <person name="Hughes D.P."/>
        </authorList>
    </citation>
    <scope>NUCLEOTIDE SEQUENCE [LARGE SCALE GENOMIC DNA]</scope>
    <source>
        <strain evidence="4 5">SC16a</strain>
    </source>
</reference>
<proteinExistence type="predicted"/>
<feature type="signal peptide" evidence="3">
    <location>
        <begin position="1"/>
        <end position="20"/>
    </location>
</feature>
<sequence>MRVDAVLAAALVATAQPAQSQTASYYWGDASMNLAGPTAPAPQTSTLSPQSWPLTPPTSSLSPQTSSLSSQTSSIPWLLRGYRQPTNSSIWTSRYSSQLNATSVNRLVKTTSSTFMMTPSVTTSEDGAFTTDSETTAAAAATTTTTSPAAPSTSTSGARTLSTLLFMGGAQSVWLGLGLGVALAALQL</sequence>
<evidence type="ECO:0000256" key="3">
    <source>
        <dbReference type="SAM" id="SignalP"/>
    </source>
</evidence>
<keyword evidence="2" id="KW-0812">Transmembrane</keyword>
<keyword evidence="5" id="KW-1185">Reference proteome</keyword>
<evidence type="ECO:0000313" key="5">
    <source>
        <dbReference type="Proteomes" id="UP000037136"/>
    </source>
</evidence>
<feature type="region of interest" description="Disordered" evidence="1">
    <location>
        <begin position="37"/>
        <end position="69"/>
    </location>
</feature>
<feature type="compositionally biased region" description="Low complexity" evidence="1">
    <location>
        <begin position="44"/>
        <end position="69"/>
    </location>
</feature>
<organism evidence="4 5">
    <name type="scientific">Ophiocordyceps unilateralis</name>
    <name type="common">Zombie-ant fungus</name>
    <name type="synonym">Torrubia unilateralis</name>
    <dbReference type="NCBI Taxonomy" id="268505"/>
    <lineage>
        <taxon>Eukaryota</taxon>
        <taxon>Fungi</taxon>
        <taxon>Dikarya</taxon>
        <taxon>Ascomycota</taxon>
        <taxon>Pezizomycotina</taxon>
        <taxon>Sordariomycetes</taxon>
        <taxon>Hypocreomycetidae</taxon>
        <taxon>Hypocreales</taxon>
        <taxon>Ophiocordycipitaceae</taxon>
        <taxon>Ophiocordyceps</taxon>
    </lineage>
</organism>
<feature type="transmembrane region" description="Helical" evidence="2">
    <location>
        <begin position="164"/>
        <end position="186"/>
    </location>
</feature>
<dbReference type="EMBL" id="LAZP02000291">
    <property type="protein sequence ID" value="PFH58448.1"/>
    <property type="molecule type" value="Genomic_DNA"/>
</dbReference>
<keyword evidence="2" id="KW-0472">Membrane</keyword>